<keyword evidence="3" id="KW-0812">Transmembrane</keyword>
<dbReference type="KEGG" id="dpt:Deipr_0131"/>
<evidence type="ECO:0000259" key="4">
    <source>
        <dbReference type="Pfam" id="PF03816"/>
    </source>
</evidence>
<evidence type="ECO:0000256" key="1">
    <source>
        <dbReference type="ARBA" id="ARBA00006068"/>
    </source>
</evidence>
<organism evidence="5 6">
    <name type="scientific">Deinococcus proteolyticus (strain ATCC 35074 / DSM 20540 / JCM 6276 / NBRC 101906 / NCIMB 13154 / VKM Ac-1939 / CCM 2703 / MRP)</name>
    <dbReference type="NCBI Taxonomy" id="693977"/>
    <lineage>
        <taxon>Bacteria</taxon>
        <taxon>Thermotogati</taxon>
        <taxon>Deinococcota</taxon>
        <taxon>Deinococci</taxon>
        <taxon>Deinococcales</taxon>
        <taxon>Deinococcaceae</taxon>
        <taxon>Deinococcus</taxon>
    </lineage>
</organism>
<proteinExistence type="inferred from homology"/>
<dbReference type="Proteomes" id="UP000007718">
    <property type="component" value="Chromosome"/>
</dbReference>
<feature type="transmembrane region" description="Helical" evidence="3">
    <location>
        <begin position="35"/>
        <end position="53"/>
    </location>
</feature>
<dbReference type="InterPro" id="IPR050922">
    <property type="entry name" value="LytR/CpsA/Psr_CW_biosynth"/>
</dbReference>
<dbReference type="AlphaFoldDB" id="F0RNS3"/>
<reference evidence="6" key="1">
    <citation type="submission" date="2011-02" db="EMBL/GenBank/DDBJ databases">
        <title>The complete sequence of chromosome of Deinococcus proteolyticus DSM 20540.</title>
        <authorList>
            <consortium name="US DOE Joint Genome Institute (JGI-PGF)"/>
            <person name="Lucas S."/>
            <person name="Copeland A."/>
            <person name="Lapidus A."/>
            <person name="Bruce D."/>
            <person name="Goodwin L."/>
            <person name="Pitluck S."/>
            <person name="Kyrpides N."/>
            <person name="Mavromatis K."/>
            <person name="Pagani I."/>
            <person name="Ivanova N."/>
            <person name="Ovchinnikova G."/>
            <person name="Zeytun A."/>
            <person name="Detter J.C."/>
            <person name="Han C."/>
            <person name="Land M."/>
            <person name="Hauser L."/>
            <person name="Markowitz V."/>
            <person name="Cheng J.-F."/>
            <person name="Hugenholtz P."/>
            <person name="Woyke T."/>
            <person name="Wu D."/>
            <person name="Pukall R."/>
            <person name="Steenblock K."/>
            <person name="Brambilla E."/>
            <person name="Klenk H.-P."/>
            <person name="Eisen J.A."/>
        </authorList>
    </citation>
    <scope>NUCLEOTIDE SEQUENCE [LARGE SCALE GENOMIC DNA]</scope>
    <source>
        <strain evidence="6">ATCC 35074 / DSM 20540 / JCM 6276 / NBRC 101906 / NCIMB 13154 / VKM Ac-1939 / CCM 2703 / MRP</strain>
    </source>
</reference>
<evidence type="ECO:0000256" key="2">
    <source>
        <dbReference type="SAM" id="MobiDB-lite"/>
    </source>
</evidence>
<dbReference type="STRING" id="693977.Deipr_0131"/>
<feature type="compositionally biased region" description="Basic and acidic residues" evidence="2">
    <location>
        <begin position="325"/>
        <end position="335"/>
    </location>
</feature>
<feature type="region of interest" description="Disordered" evidence="2">
    <location>
        <begin position="325"/>
        <end position="355"/>
    </location>
</feature>
<accession>F0RNS3</accession>
<gene>
    <name evidence="5" type="ordered locus">Deipr_0131</name>
</gene>
<feature type="region of interest" description="Disordered" evidence="2">
    <location>
        <begin position="1"/>
        <end position="24"/>
    </location>
</feature>
<keyword evidence="6" id="KW-1185">Reference proteome</keyword>
<keyword evidence="3" id="KW-1133">Transmembrane helix</keyword>
<comment type="similarity">
    <text evidence="1">Belongs to the LytR/CpsA/Psr (LCP) family.</text>
</comment>
<dbReference type="Gene3D" id="3.40.630.190">
    <property type="entry name" value="LCP protein"/>
    <property type="match status" value="1"/>
</dbReference>
<dbReference type="HOGENOM" id="CLU_637304_0_0_0"/>
<dbReference type="eggNOG" id="COG1316">
    <property type="taxonomic scope" value="Bacteria"/>
</dbReference>
<dbReference type="PANTHER" id="PTHR33392">
    <property type="entry name" value="POLYISOPRENYL-TEICHOIC ACID--PEPTIDOGLYCAN TEICHOIC ACID TRANSFERASE TAGU"/>
    <property type="match status" value="1"/>
</dbReference>
<evidence type="ECO:0000313" key="5">
    <source>
        <dbReference type="EMBL" id="ADY25306.1"/>
    </source>
</evidence>
<dbReference type="Pfam" id="PF03816">
    <property type="entry name" value="LytR_cpsA_psr"/>
    <property type="match status" value="1"/>
</dbReference>
<dbReference type="InterPro" id="IPR004474">
    <property type="entry name" value="LytR_CpsA_psr"/>
</dbReference>
<evidence type="ECO:0000256" key="3">
    <source>
        <dbReference type="SAM" id="Phobius"/>
    </source>
</evidence>
<dbReference type="RefSeq" id="WP_013613915.1">
    <property type="nucleotide sequence ID" value="NC_015161.1"/>
</dbReference>
<evidence type="ECO:0000313" key="6">
    <source>
        <dbReference type="Proteomes" id="UP000007718"/>
    </source>
</evidence>
<feature type="domain" description="Cell envelope-related transcriptional attenuator" evidence="4">
    <location>
        <begin position="101"/>
        <end position="251"/>
    </location>
</feature>
<sequence length="481" mass="52157">MTQRPQSGGRRPPVLPGAGRTPAERRRARLRGLQLGGLTLGALCWGGAAWLTFGAGQTAGYQAEQRPEFTFLLAGRDVAYCGYHLRCEDQTQRENLFQEINTDTLMLIKVTGPRVEVLNIPRDTNVGEYDPEKTATEQKINHQYWAGGPRALTRAAETITGSPVDAYVVLNEDYVAELIDALGGLTVTVPPGGIQWEDKAAGIHLDLKPGEQHLDGRTAALYLRVRKGVGDDWGRIDHQKQALTQLIGKLRSPQGLRVLPTLISGFGENIETDLSPERLTALLPYLSQLNLTFATLPTTSIPDSFNLAVDRAALSRVWTNPALEAERREAERQQELEQAQGGTGPEEREGEAAADPTAALAELPLVIHDGSGALLGPALARSLEQVGYRNIQLQLEPPDPMSSQVLTLDAPAEASALAQLLGLPRLQGERFELQSGEVAVWLGTDARTQLGALLPLRRPTDGRQLGLTREDAAALLQDTAE</sequence>
<reference evidence="5 6" key="2">
    <citation type="journal article" date="2012" name="Stand. Genomic Sci.">
        <title>Complete genome sequence of the orange-red pigmented, radioresistant Deinococcus proteolyticus type strain (MRP(T)).</title>
        <authorList>
            <person name="Copeland A."/>
            <person name="Zeytun A."/>
            <person name="Yassawong M."/>
            <person name="Nolan M."/>
            <person name="Lucas S."/>
            <person name="Hammon N."/>
            <person name="Deshpande S."/>
            <person name="Cheng J.F."/>
            <person name="Han C."/>
            <person name="Tapia R."/>
            <person name="Goodwin L.A."/>
            <person name="Pitluck S."/>
            <person name="Mavromatis K."/>
            <person name="Liolios K."/>
            <person name="Pagani I."/>
            <person name="Ivanova N."/>
            <person name="Mikhailova N."/>
            <person name="Pati A."/>
            <person name="Chen A."/>
            <person name="Palaniappan K."/>
            <person name="Land M."/>
            <person name="Hauser L."/>
            <person name="Jeffries C.D."/>
            <person name="Brambilla E.M."/>
            <person name="Rohde M."/>
            <person name="Sikorski J."/>
            <person name="Pukall R."/>
            <person name="Goker M."/>
            <person name="Detter J.C."/>
            <person name="Woyke T."/>
            <person name="Bristow J."/>
            <person name="Eisen J.A."/>
            <person name="Markowitz V."/>
            <person name="Hugenholtz P."/>
            <person name="Kyrpides N.C."/>
            <person name="Klenk H.P."/>
            <person name="Lapidus A."/>
        </authorList>
    </citation>
    <scope>NUCLEOTIDE SEQUENCE [LARGE SCALE GENOMIC DNA]</scope>
    <source>
        <strain evidence="6">ATCC 35074 / DSM 20540 / JCM 6276 / NBRC 101906 / NCIMB 13154 / VKM Ac-1939 / CCM 2703 / MRP</strain>
    </source>
</reference>
<name>F0RNS3_DEIPM</name>
<dbReference type="EMBL" id="CP002536">
    <property type="protein sequence ID" value="ADY25306.1"/>
    <property type="molecule type" value="Genomic_DNA"/>
</dbReference>
<dbReference type="NCBIfam" id="TIGR00350">
    <property type="entry name" value="lytR_cpsA_psr"/>
    <property type="match status" value="1"/>
</dbReference>
<keyword evidence="3" id="KW-0472">Membrane</keyword>
<protein>
    <submittedName>
        <fullName evidence="5">Cell envelope-related transcriptional attenuator</fullName>
    </submittedName>
</protein>
<dbReference type="PANTHER" id="PTHR33392:SF6">
    <property type="entry name" value="POLYISOPRENYL-TEICHOIC ACID--PEPTIDOGLYCAN TEICHOIC ACID TRANSFERASE TAGU"/>
    <property type="match status" value="1"/>
</dbReference>